<dbReference type="Proteomes" id="UP000539313">
    <property type="component" value="Unassembled WGS sequence"/>
</dbReference>
<protein>
    <submittedName>
        <fullName evidence="1">Uncharacterized protein</fullName>
    </submittedName>
</protein>
<reference evidence="1 2" key="1">
    <citation type="submission" date="2020-08" db="EMBL/GenBank/DDBJ databases">
        <title>Sequencing the genomes of 1000 actinobacteria strains.</title>
        <authorList>
            <person name="Klenk H.-P."/>
        </authorList>
    </citation>
    <scope>NUCLEOTIDE SEQUENCE [LARGE SCALE GENOMIC DNA]</scope>
    <source>
        <strain evidence="1 2">DSM 45823</strain>
    </source>
</reference>
<sequence>MAHLEVLSRCLEQNGGIGISLMRNRCGPAVLKATYSHPFRPPEDIVCEREEGEWWSDGRAVAPADDPEEMVRATACDSWRGRV</sequence>
<dbReference type="RefSeq" id="WP_182704950.1">
    <property type="nucleotide sequence ID" value="NZ_JACJII010000001.1"/>
</dbReference>
<accession>A0A7W3R7W0</accession>
<keyword evidence="2" id="KW-1185">Reference proteome</keyword>
<name>A0A7W3R7W0_9ACTN</name>
<evidence type="ECO:0000313" key="1">
    <source>
        <dbReference type="EMBL" id="MBA9003077.1"/>
    </source>
</evidence>
<dbReference type="EMBL" id="JACJII010000001">
    <property type="protein sequence ID" value="MBA9003077.1"/>
    <property type="molecule type" value="Genomic_DNA"/>
</dbReference>
<evidence type="ECO:0000313" key="2">
    <source>
        <dbReference type="Proteomes" id="UP000539313"/>
    </source>
</evidence>
<dbReference type="AlphaFoldDB" id="A0A7W3R7W0"/>
<organism evidence="1 2">
    <name type="scientific">Thermomonospora cellulosilytica</name>
    <dbReference type="NCBI Taxonomy" id="1411118"/>
    <lineage>
        <taxon>Bacteria</taxon>
        <taxon>Bacillati</taxon>
        <taxon>Actinomycetota</taxon>
        <taxon>Actinomycetes</taxon>
        <taxon>Streptosporangiales</taxon>
        <taxon>Thermomonosporaceae</taxon>
        <taxon>Thermomonospora</taxon>
    </lineage>
</organism>
<comment type="caution">
    <text evidence="1">The sequence shown here is derived from an EMBL/GenBank/DDBJ whole genome shotgun (WGS) entry which is preliminary data.</text>
</comment>
<gene>
    <name evidence="1" type="ORF">HNR21_001959</name>
</gene>
<proteinExistence type="predicted"/>